<feature type="non-terminal residue" evidence="2">
    <location>
        <position position="1"/>
    </location>
</feature>
<dbReference type="InterPro" id="IPR023393">
    <property type="entry name" value="START-like_dom_sf"/>
</dbReference>
<gene>
    <name evidence="2" type="ORF">M407DRAFT_33698</name>
</gene>
<name>A0A0C3Q2K7_9AGAM</name>
<sequence length="551" mass="59715">DVNELTELWRHSTKAVWPVNARDTILLSTSYKSPTAVHVFSFSTDDKKLFPGIPDPEPAVIRTQVDLQGWSIEALSPNTTLLTLLDQSDPKGWSNKSSIPQQMVATLAGVGEYAIKCGGPPVATRFGGSKVSSMKYDHEKATFKVEYEGCETRRHSLISANDMLSTTPEESVIDLSLPMSASRPKSISRPPEMPKVECEIRCDLDTWASIIELVVDPPPQVVTCLKRHRLSSGGGGLWITIEHDAMSVADERLMVTVRKGTSTTGREKSGVIVNGLRTKVDVEELPESEVKSLAKQKRVKPVRIPLDQPPVLGVIRRRRAEWEDDADSDAAGSGGSPKGKGASPLVPSPLTKFFVTAMQQTVNTTAAAATIFTPASSMSAALSPTSSSDPSGGPQYPMARALKILEYLLTQRNQSSVEGWTFASEKAGLGVTKKVEPELSPVIPVHRADKVIEGISAGEVAHAITNYGCQKAWDTQLAGWTPLEDYGYGCSTAFVVRHSGFPFRDRGFWTATASAQLTRKAGAPDGNDIHPPPSLSSPPKRLTRWCFQQAI</sequence>
<dbReference type="PANTHER" id="PTHR19308:SF54">
    <property type="entry name" value="START DOMAIN-CONTAINING PROTEIN"/>
    <property type="match status" value="1"/>
</dbReference>
<dbReference type="AlphaFoldDB" id="A0A0C3Q2K7"/>
<evidence type="ECO:0008006" key="4">
    <source>
        <dbReference type="Google" id="ProtNLM"/>
    </source>
</evidence>
<evidence type="ECO:0000256" key="1">
    <source>
        <dbReference type="SAM" id="MobiDB-lite"/>
    </source>
</evidence>
<dbReference type="SUPFAM" id="SSF55961">
    <property type="entry name" value="Bet v1-like"/>
    <property type="match status" value="2"/>
</dbReference>
<dbReference type="InterPro" id="IPR051213">
    <property type="entry name" value="START_lipid_transfer"/>
</dbReference>
<organism evidence="2 3">
    <name type="scientific">Tulasnella calospora MUT 4182</name>
    <dbReference type="NCBI Taxonomy" id="1051891"/>
    <lineage>
        <taxon>Eukaryota</taxon>
        <taxon>Fungi</taxon>
        <taxon>Dikarya</taxon>
        <taxon>Basidiomycota</taxon>
        <taxon>Agaricomycotina</taxon>
        <taxon>Agaricomycetes</taxon>
        <taxon>Cantharellales</taxon>
        <taxon>Tulasnellaceae</taxon>
        <taxon>Tulasnella</taxon>
    </lineage>
</organism>
<accession>A0A0C3Q2K7</accession>
<evidence type="ECO:0000313" key="3">
    <source>
        <dbReference type="Proteomes" id="UP000054248"/>
    </source>
</evidence>
<evidence type="ECO:0000313" key="2">
    <source>
        <dbReference type="EMBL" id="KIO16654.1"/>
    </source>
</evidence>
<feature type="region of interest" description="Disordered" evidence="1">
    <location>
        <begin position="320"/>
        <end position="345"/>
    </location>
</feature>
<reference evidence="3" key="2">
    <citation type="submission" date="2015-01" db="EMBL/GenBank/DDBJ databases">
        <title>Evolutionary Origins and Diversification of the Mycorrhizal Mutualists.</title>
        <authorList>
            <consortium name="DOE Joint Genome Institute"/>
            <consortium name="Mycorrhizal Genomics Consortium"/>
            <person name="Kohler A."/>
            <person name="Kuo A."/>
            <person name="Nagy L.G."/>
            <person name="Floudas D."/>
            <person name="Copeland A."/>
            <person name="Barry K.W."/>
            <person name="Cichocki N."/>
            <person name="Veneault-Fourrey C."/>
            <person name="LaButti K."/>
            <person name="Lindquist E.A."/>
            <person name="Lipzen A."/>
            <person name="Lundell T."/>
            <person name="Morin E."/>
            <person name="Murat C."/>
            <person name="Riley R."/>
            <person name="Ohm R."/>
            <person name="Sun H."/>
            <person name="Tunlid A."/>
            <person name="Henrissat B."/>
            <person name="Grigoriev I.V."/>
            <person name="Hibbett D.S."/>
            <person name="Martin F."/>
        </authorList>
    </citation>
    <scope>NUCLEOTIDE SEQUENCE [LARGE SCALE GENOMIC DNA]</scope>
    <source>
        <strain evidence="3">MUT 4182</strain>
    </source>
</reference>
<protein>
    <recommendedName>
        <fullName evidence="4">START domain-containing protein</fullName>
    </recommendedName>
</protein>
<dbReference type="PANTHER" id="PTHR19308">
    <property type="entry name" value="PHOSPHATIDYLCHOLINE TRANSFER PROTEIN"/>
    <property type="match status" value="1"/>
</dbReference>
<dbReference type="CDD" id="cd00177">
    <property type="entry name" value="START"/>
    <property type="match status" value="1"/>
</dbReference>
<reference evidence="2 3" key="1">
    <citation type="submission" date="2014-04" db="EMBL/GenBank/DDBJ databases">
        <authorList>
            <consortium name="DOE Joint Genome Institute"/>
            <person name="Kuo A."/>
            <person name="Girlanda M."/>
            <person name="Perotto S."/>
            <person name="Kohler A."/>
            <person name="Nagy L.G."/>
            <person name="Floudas D."/>
            <person name="Copeland A."/>
            <person name="Barry K.W."/>
            <person name="Cichocki N."/>
            <person name="Veneault-Fourrey C."/>
            <person name="LaButti K."/>
            <person name="Lindquist E.A."/>
            <person name="Lipzen A."/>
            <person name="Lundell T."/>
            <person name="Morin E."/>
            <person name="Murat C."/>
            <person name="Sun H."/>
            <person name="Tunlid A."/>
            <person name="Henrissat B."/>
            <person name="Grigoriev I.V."/>
            <person name="Hibbett D.S."/>
            <person name="Martin F."/>
            <person name="Nordberg H.P."/>
            <person name="Cantor M.N."/>
            <person name="Hua S.X."/>
        </authorList>
    </citation>
    <scope>NUCLEOTIDE SEQUENCE [LARGE SCALE GENOMIC DNA]</scope>
    <source>
        <strain evidence="2 3">MUT 4182</strain>
    </source>
</reference>
<dbReference type="STRING" id="1051891.A0A0C3Q2K7"/>
<proteinExistence type="predicted"/>
<keyword evidence="3" id="KW-1185">Reference proteome</keyword>
<dbReference type="Gene3D" id="3.30.530.20">
    <property type="match status" value="2"/>
</dbReference>
<dbReference type="OrthoDB" id="196858at2759"/>
<dbReference type="EMBL" id="KN823511">
    <property type="protein sequence ID" value="KIO16654.1"/>
    <property type="molecule type" value="Genomic_DNA"/>
</dbReference>
<dbReference type="Proteomes" id="UP000054248">
    <property type="component" value="Unassembled WGS sequence"/>
</dbReference>
<dbReference type="HOGENOM" id="CLU_494852_0_0_1"/>